<gene>
    <name evidence="3" type="ORF">D7V78_05760</name>
</gene>
<proteinExistence type="predicted"/>
<dbReference type="RefSeq" id="WP_121735387.1">
    <property type="nucleotide sequence ID" value="NZ_QXXG01000026.1"/>
</dbReference>
<evidence type="ECO:0000313" key="4">
    <source>
        <dbReference type="Proteomes" id="UP000278164"/>
    </source>
</evidence>
<dbReference type="OrthoDB" id="1099843at2"/>
<evidence type="ECO:0000313" key="3">
    <source>
        <dbReference type="EMBL" id="RLT74368.1"/>
    </source>
</evidence>
<dbReference type="InterPro" id="IPR045963">
    <property type="entry name" value="DUF6383"/>
</dbReference>
<protein>
    <recommendedName>
        <fullName evidence="2">DUF6383 domain-containing protein</fullName>
    </recommendedName>
</protein>
<comment type="caution">
    <text evidence="3">The sequence shown here is derived from an EMBL/GenBank/DDBJ whole genome shotgun (WGS) entry which is preliminary data.</text>
</comment>
<evidence type="ECO:0000259" key="2">
    <source>
        <dbReference type="Pfam" id="PF19910"/>
    </source>
</evidence>
<accession>A0A3L7ZRJ0</accession>
<feature type="signal peptide" evidence="1">
    <location>
        <begin position="1"/>
        <end position="22"/>
    </location>
</feature>
<feature type="chain" id="PRO_5018177651" description="DUF6383 domain-containing protein" evidence="1">
    <location>
        <begin position="23"/>
        <end position="1135"/>
    </location>
</feature>
<dbReference type="AlphaFoldDB" id="A0A3L7ZRJ0"/>
<feature type="domain" description="DUF6383" evidence="2">
    <location>
        <begin position="1062"/>
        <end position="1134"/>
    </location>
</feature>
<evidence type="ECO:0000256" key="1">
    <source>
        <dbReference type="SAM" id="SignalP"/>
    </source>
</evidence>
<organism evidence="3 4">
    <name type="scientific">Parabacteroides distasonis</name>
    <dbReference type="NCBI Taxonomy" id="823"/>
    <lineage>
        <taxon>Bacteria</taxon>
        <taxon>Pseudomonadati</taxon>
        <taxon>Bacteroidota</taxon>
        <taxon>Bacteroidia</taxon>
        <taxon>Bacteroidales</taxon>
        <taxon>Tannerellaceae</taxon>
        <taxon>Parabacteroides</taxon>
    </lineage>
</organism>
<sequence>MNKKFSTLLVGAMLASAMSVGAQTGVQKYESNKTYLLGDGVNFISVVADPDAGDYGKLVSLPAAQVKATIQNTSNSLWSVTVTQGANGNAPKFTYVNKATGLTLAVDASKLDKDTPSVPAVIGGATSEWLNTVLTDAGSGKKLQAEVLRSYLNANTVAYLESTPAGLVVKKAAANAVPANAFKVAPYEAALVTNIDAEALNSQLGTAPEGWFNLSFDKDVTSKGSNLFANTALKAVNVRGTKYVMLMAKDKKAYDKQAYIVADTLYHSGTEAVGQLVKFAYANVDEQTEGKGANKLARLPEAYMFDFDYSPSDERLIIKVRNYKKKGTKVPVDGVDGAYTEWSENVGATDDYYLRLATLTTARELTIASEASSVADAATTPGWNDKANGMLTKVSIGISANAYVPTTLAEGIYMIQLRTSGYNKRGYERTDQSDGDYFIANLAGDFKYMPQQRNQNFDHMPAAHWVVKKNSSSATSPVTIQNREFDDLLTISGQLFKAGDNKFFVNQLSGDTLDFIPVSKESVENDKLGYKYVTELDTDVERYLFNYLHGLADDKFLSVPSDKDSIVRVDENGTKSSFRLEIAVKDDKYGYDDKLVRNVYRIVDNWGRSLGYDQKTKKYVLSETAYGTYFLKENNDKSGKHFYTIIPANLYYGVDKEGKSFIAVKDQAIKNYASGTESEVSFRSNDYASSKLSVDDNTLDLVNGDINDKFISGNFEARNSAFSVEIDDAPLYRRFNIKALGESETDGAQCLAFVENVRREYLMDEMNPNLQDKKVDYAGIWNAEQAKGKLFFHVDTAWVKRGLGEIKPQYLISVARNDQEGVATEPCTEAGPHIDADGHITDDPYKCVHATRGKLGFVYGKYMVNFSDSAQVLVDAEAKKNPYMVNSQNASNNSYTRVGFVPAIKVGDSLVVLTNGFEKMEPAKLDTAEIYKNYRANKLTHFIVDLTGDKHKNVTWSFRYVNPETALKATENNDANAFLIESNVYSFDYDNDNADDKYRTVIGDSNLNRAIAPTYGAAWLKMHNGCLVLTDNGSQFDVAKTNNDGALVFNVEQMAEGDEFVTSNDEIAAEGIAIVAGNGTVTIQGAAGKSVVITNILGKVVAETVLTSDNATIAVLAGIVAVAVDGEEAVKAIVK</sequence>
<dbReference type="Pfam" id="PF19910">
    <property type="entry name" value="DUF6383"/>
    <property type="match status" value="1"/>
</dbReference>
<keyword evidence="1" id="KW-0732">Signal</keyword>
<name>A0A3L7ZRJ0_PARDI</name>
<dbReference type="EMBL" id="RAYI01000008">
    <property type="protein sequence ID" value="RLT74368.1"/>
    <property type="molecule type" value="Genomic_DNA"/>
</dbReference>
<dbReference type="Proteomes" id="UP000278164">
    <property type="component" value="Unassembled WGS sequence"/>
</dbReference>
<reference evidence="3 4" key="1">
    <citation type="submission" date="2018-09" db="EMBL/GenBank/DDBJ databases">
        <title>Murine metabolic-syndrome-specific gut microbial biobank.</title>
        <authorList>
            <person name="Liu C."/>
        </authorList>
    </citation>
    <scope>NUCLEOTIDE SEQUENCE [LARGE SCALE GENOMIC DNA]</scope>
    <source>
        <strain evidence="3 4">8-P5</strain>
    </source>
</reference>